<keyword evidence="2" id="KW-1185">Reference proteome</keyword>
<comment type="caution">
    <text evidence="1">The sequence shown here is derived from an EMBL/GenBank/DDBJ whole genome shotgun (WGS) entry which is preliminary data.</text>
</comment>
<gene>
    <name evidence="1" type="ORF">EYF80_051100</name>
</gene>
<dbReference type="AlphaFoldDB" id="A0A4Z2FDA0"/>
<dbReference type="EMBL" id="SRLO01001343">
    <property type="protein sequence ID" value="TNN38744.1"/>
    <property type="molecule type" value="Genomic_DNA"/>
</dbReference>
<evidence type="ECO:0000313" key="2">
    <source>
        <dbReference type="Proteomes" id="UP000314294"/>
    </source>
</evidence>
<dbReference type="Proteomes" id="UP000314294">
    <property type="component" value="Unassembled WGS sequence"/>
</dbReference>
<accession>A0A4Z2FDA0</accession>
<organism evidence="1 2">
    <name type="scientific">Liparis tanakae</name>
    <name type="common">Tanaka's snailfish</name>
    <dbReference type="NCBI Taxonomy" id="230148"/>
    <lineage>
        <taxon>Eukaryota</taxon>
        <taxon>Metazoa</taxon>
        <taxon>Chordata</taxon>
        <taxon>Craniata</taxon>
        <taxon>Vertebrata</taxon>
        <taxon>Euteleostomi</taxon>
        <taxon>Actinopterygii</taxon>
        <taxon>Neopterygii</taxon>
        <taxon>Teleostei</taxon>
        <taxon>Neoteleostei</taxon>
        <taxon>Acanthomorphata</taxon>
        <taxon>Eupercaria</taxon>
        <taxon>Perciformes</taxon>
        <taxon>Cottioidei</taxon>
        <taxon>Cottales</taxon>
        <taxon>Liparidae</taxon>
        <taxon>Liparis</taxon>
    </lineage>
</organism>
<sequence>MVTVQSDGGGKSFGHLTELLVRQEPQPHTLQLILSVGIVNCLTQKHHTTIPFSWAVIHVLLEER</sequence>
<protein>
    <submittedName>
        <fullName evidence="1">Uncharacterized protein</fullName>
    </submittedName>
</protein>
<dbReference type="OrthoDB" id="8963550at2759"/>
<reference evidence="1 2" key="1">
    <citation type="submission" date="2019-03" db="EMBL/GenBank/DDBJ databases">
        <title>First draft genome of Liparis tanakae, snailfish: a comprehensive survey of snailfish specific genes.</title>
        <authorList>
            <person name="Kim W."/>
            <person name="Song I."/>
            <person name="Jeong J.-H."/>
            <person name="Kim D."/>
            <person name="Kim S."/>
            <person name="Ryu S."/>
            <person name="Song J.Y."/>
            <person name="Lee S.K."/>
        </authorList>
    </citation>
    <scope>NUCLEOTIDE SEQUENCE [LARGE SCALE GENOMIC DNA]</scope>
    <source>
        <tissue evidence="1">Muscle</tissue>
    </source>
</reference>
<evidence type="ECO:0000313" key="1">
    <source>
        <dbReference type="EMBL" id="TNN38744.1"/>
    </source>
</evidence>
<name>A0A4Z2FDA0_9TELE</name>
<proteinExistence type="predicted"/>